<dbReference type="OrthoDB" id="1440180at2"/>
<keyword evidence="1" id="KW-1133">Transmembrane helix</keyword>
<keyword evidence="4" id="KW-1185">Reference proteome</keyword>
<feature type="transmembrane region" description="Helical" evidence="1">
    <location>
        <begin position="57"/>
        <end position="78"/>
    </location>
</feature>
<evidence type="ECO:0000259" key="2">
    <source>
        <dbReference type="Pfam" id="PF19762"/>
    </source>
</evidence>
<feature type="domain" description="DUF6249" evidence="2">
    <location>
        <begin position="9"/>
        <end position="110"/>
    </location>
</feature>
<feature type="transmembrane region" description="Helical" evidence="1">
    <location>
        <begin position="6"/>
        <end position="25"/>
    </location>
</feature>
<keyword evidence="1" id="KW-0812">Transmembrane</keyword>
<gene>
    <name evidence="3" type="ORF">CLV32_0248</name>
</gene>
<evidence type="ECO:0000256" key="1">
    <source>
        <dbReference type="SAM" id="Phobius"/>
    </source>
</evidence>
<comment type="caution">
    <text evidence="3">The sequence shown here is derived from an EMBL/GenBank/DDBJ whole genome shotgun (WGS) entry which is preliminary data.</text>
</comment>
<dbReference type="InterPro" id="IPR046216">
    <property type="entry name" value="DUF6249"/>
</dbReference>
<keyword evidence="1" id="KW-0472">Membrane</keyword>
<sequence>MERSEMFLIVWLAFMACGFLGWYFSHRARHKEKLMLIEKGVSPEDLRKKEHRSKLSWAKVGIVVLGLSIGLLSISIFITQLHLINDSPATIMAILGICGGTALVLANRIDHKKND</sequence>
<accession>A0A4R6IP93</accession>
<name>A0A4R6IP93_9SPHI</name>
<dbReference type="AlphaFoldDB" id="A0A4R6IP93"/>
<evidence type="ECO:0000313" key="3">
    <source>
        <dbReference type="EMBL" id="TDO23961.1"/>
    </source>
</evidence>
<dbReference type="EMBL" id="SNWM01000001">
    <property type="protein sequence ID" value="TDO23961.1"/>
    <property type="molecule type" value="Genomic_DNA"/>
</dbReference>
<dbReference type="RefSeq" id="WP_133551549.1">
    <property type="nucleotide sequence ID" value="NZ_SNWM01000001.1"/>
</dbReference>
<dbReference type="Pfam" id="PF19762">
    <property type="entry name" value="DUF6249"/>
    <property type="match status" value="1"/>
</dbReference>
<feature type="transmembrane region" description="Helical" evidence="1">
    <location>
        <begin position="90"/>
        <end position="109"/>
    </location>
</feature>
<organism evidence="3 4">
    <name type="scientific">Pedobacter duraquae</name>
    <dbReference type="NCBI Taxonomy" id="425511"/>
    <lineage>
        <taxon>Bacteria</taxon>
        <taxon>Pseudomonadati</taxon>
        <taxon>Bacteroidota</taxon>
        <taxon>Sphingobacteriia</taxon>
        <taxon>Sphingobacteriales</taxon>
        <taxon>Sphingobacteriaceae</taxon>
        <taxon>Pedobacter</taxon>
    </lineage>
</organism>
<dbReference type="PROSITE" id="PS51257">
    <property type="entry name" value="PROKAR_LIPOPROTEIN"/>
    <property type="match status" value="1"/>
</dbReference>
<reference evidence="3 4" key="1">
    <citation type="submission" date="2019-03" db="EMBL/GenBank/DDBJ databases">
        <title>Genomic Encyclopedia of Archaeal and Bacterial Type Strains, Phase II (KMG-II): from individual species to whole genera.</title>
        <authorList>
            <person name="Goeker M."/>
        </authorList>
    </citation>
    <scope>NUCLEOTIDE SEQUENCE [LARGE SCALE GENOMIC DNA]</scope>
    <source>
        <strain evidence="3 4">DSM 19034</strain>
    </source>
</reference>
<dbReference type="Proteomes" id="UP000295499">
    <property type="component" value="Unassembled WGS sequence"/>
</dbReference>
<evidence type="ECO:0000313" key="4">
    <source>
        <dbReference type="Proteomes" id="UP000295499"/>
    </source>
</evidence>
<proteinExistence type="predicted"/>
<protein>
    <recommendedName>
        <fullName evidence="2">DUF6249 domain-containing protein</fullName>
    </recommendedName>
</protein>